<feature type="compositionally biased region" description="Low complexity" evidence="1">
    <location>
        <begin position="44"/>
        <end position="69"/>
    </location>
</feature>
<evidence type="ECO:0000313" key="3">
    <source>
        <dbReference type="Proteomes" id="UP000559256"/>
    </source>
</evidence>
<evidence type="ECO:0000256" key="1">
    <source>
        <dbReference type="SAM" id="MobiDB-lite"/>
    </source>
</evidence>
<accession>A0A8H5BSZ2</accession>
<evidence type="ECO:0000313" key="2">
    <source>
        <dbReference type="EMBL" id="KAF5329000.1"/>
    </source>
</evidence>
<name>A0A8H5BSZ2_9AGAR</name>
<feature type="region of interest" description="Disordered" evidence="1">
    <location>
        <begin position="1"/>
        <end position="85"/>
    </location>
</feature>
<sequence>MFVPFITTRSNNGKQLGKRAGGGGGGGGGGGRSSGGSSSGGRSSGSSGSSGTSSRSSSSTIFGSSRTSRPYGNGGGKPSVVPAGQLFSGRSIGGGTRSQVYGSSTYGSGYPGYGLARGVAGRGFPFYFWPLVWGGAAGAGTTYLNAEDEYGQPNNSSRPGGIETTAAFQSNYTQTIFRILSDNETVVNLIHDIHQNCSSRLTSNSAASPSQVYLYNASTPDAPKPEQAIQYYRASSAVLTLDGYNNSAALEANGTADTPLPDGIDTTLLQCLNGTIGNGITLVDGAEGRWTAPSYGAVGFLWVFWILSHII</sequence>
<comment type="caution">
    <text evidence="2">The sequence shown here is derived from an EMBL/GenBank/DDBJ whole genome shotgun (WGS) entry which is preliminary data.</text>
</comment>
<organism evidence="2 3">
    <name type="scientific">Tetrapyrgos nigripes</name>
    <dbReference type="NCBI Taxonomy" id="182062"/>
    <lineage>
        <taxon>Eukaryota</taxon>
        <taxon>Fungi</taxon>
        <taxon>Dikarya</taxon>
        <taxon>Basidiomycota</taxon>
        <taxon>Agaricomycotina</taxon>
        <taxon>Agaricomycetes</taxon>
        <taxon>Agaricomycetidae</taxon>
        <taxon>Agaricales</taxon>
        <taxon>Marasmiineae</taxon>
        <taxon>Marasmiaceae</taxon>
        <taxon>Tetrapyrgos</taxon>
    </lineage>
</organism>
<protein>
    <submittedName>
        <fullName evidence="2">Uncharacterized protein</fullName>
    </submittedName>
</protein>
<reference evidence="2 3" key="1">
    <citation type="journal article" date="2020" name="ISME J.">
        <title>Uncovering the hidden diversity of litter-decomposition mechanisms in mushroom-forming fungi.</title>
        <authorList>
            <person name="Floudas D."/>
            <person name="Bentzer J."/>
            <person name="Ahren D."/>
            <person name="Johansson T."/>
            <person name="Persson P."/>
            <person name="Tunlid A."/>
        </authorList>
    </citation>
    <scope>NUCLEOTIDE SEQUENCE [LARGE SCALE GENOMIC DNA]</scope>
    <source>
        <strain evidence="2 3">CBS 291.85</strain>
    </source>
</reference>
<gene>
    <name evidence="2" type="ORF">D9758_018862</name>
</gene>
<dbReference type="Proteomes" id="UP000559256">
    <property type="component" value="Unassembled WGS sequence"/>
</dbReference>
<feature type="compositionally biased region" description="Gly residues" evidence="1">
    <location>
        <begin position="19"/>
        <end position="43"/>
    </location>
</feature>
<dbReference type="EMBL" id="JAACJM010000352">
    <property type="protein sequence ID" value="KAF5329000.1"/>
    <property type="molecule type" value="Genomic_DNA"/>
</dbReference>
<keyword evidence="3" id="KW-1185">Reference proteome</keyword>
<dbReference type="AlphaFoldDB" id="A0A8H5BSZ2"/>
<dbReference type="OrthoDB" id="3365917at2759"/>
<proteinExistence type="predicted"/>